<dbReference type="GO" id="GO:0046872">
    <property type="term" value="F:metal ion binding"/>
    <property type="evidence" value="ECO:0007669"/>
    <property type="project" value="UniProtKB-KW"/>
</dbReference>
<dbReference type="InterPro" id="IPR026992">
    <property type="entry name" value="DIOX_N"/>
</dbReference>
<evidence type="ECO:0000256" key="1">
    <source>
        <dbReference type="ARBA" id="ARBA00022723"/>
    </source>
</evidence>
<dbReference type="InterPro" id="IPR044861">
    <property type="entry name" value="IPNS-like_FE2OG_OXY"/>
</dbReference>
<feature type="domain" description="Fe2OG dioxygenase" evidence="4">
    <location>
        <begin position="193"/>
        <end position="296"/>
    </location>
</feature>
<protein>
    <submittedName>
        <fullName evidence="6">Probable 2-oxoglutarate-dependent dioxygenase At5g05600 isoform X1</fullName>
    </submittedName>
</protein>
<dbReference type="Pfam" id="PF14226">
    <property type="entry name" value="DIOX_N"/>
    <property type="match status" value="1"/>
</dbReference>
<evidence type="ECO:0000256" key="2">
    <source>
        <dbReference type="ARBA" id="ARBA00023004"/>
    </source>
</evidence>
<proteinExistence type="inferred from homology"/>
<gene>
    <name evidence="6" type="primary">LOC111470930</name>
</gene>
<comment type="similarity">
    <text evidence="3">Belongs to the iron/ascorbate-dependent oxidoreductase family.</text>
</comment>
<dbReference type="SUPFAM" id="SSF51197">
    <property type="entry name" value="Clavaminate synthase-like"/>
    <property type="match status" value="1"/>
</dbReference>
<keyword evidence="5" id="KW-1185">Reference proteome</keyword>
<dbReference type="AlphaFoldDB" id="A0A6J1I8C6"/>
<dbReference type="InterPro" id="IPR027443">
    <property type="entry name" value="IPNS-like_sf"/>
</dbReference>
<dbReference type="FunFam" id="2.60.120.330:FF:000012">
    <property type="entry name" value="Gibberellin 20 oxidase 1"/>
    <property type="match status" value="1"/>
</dbReference>
<dbReference type="PANTHER" id="PTHR47990">
    <property type="entry name" value="2-OXOGLUTARATE (2OG) AND FE(II)-DEPENDENT OXYGENASE SUPERFAMILY PROTEIN-RELATED"/>
    <property type="match status" value="1"/>
</dbReference>
<organism evidence="5 6">
    <name type="scientific">Cucurbita maxima</name>
    <name type="common">Pumpkin</name>
    <name type="synonym">Winter squash</name>
    <dbReference type="NCBI Taxonomy" id="3661"/>
    <lineage>
        <taxon>Eukaryota</taxon>
        <taxon>Viridiplantae</taxon>
        <taxon>Streptophyta</taxon>
        <taxon>Embryophyta</taxon>
        <taxon>Tracheophyta</taxon>
        <taxon>Spermatophyta</taxon>
        <taxon>Magnoliopsida</taxon>
        <taxon>eudicotyledons</taxon>
        <taxon>Gunneridae</taxon>
        <taxon>Pentapetalae</taxon>
        <taxon>rosids</taxon>
        <taxon>fabids</taxon>
        <taxon>Cucurbitales</taxon>
        <taxon>Cucurbitaceae</taxon>
        <taxon>Cucurbiteae</taxon>
        <taxon>Cucurbita</taxon>
    </lineage>
</organism>
<dbReference type="GO" id="GO:0051213">
    <property type="term" value="F:dioxygenase activity"/>
    <property type="evidence" value="ECO:0007669"/>
    <property type="project" value="UniProtKB-KW"/>
</dbReference>
<dbReference type="PROSITE" id="PS51471">
    <property type="entry name" value="FE2OG_OXY"/>
    <property type="match status" value="1"/>
</dbReference>
<reference evidence="6" key="1">
    <citation type="submission" date="2025-08" db="UniProtKB">
        <authorList>
            <consortium name="RefSeq"/>
        </authorList>
    </citation>
    <scope>IDENTIFICATION</scope>
    <source>
        <tissue evidence="6">Young leaves</tissue>
    </source>
</reference>
<name>A0A6J1I8C6_CUCMA</name>
<keyword evidence="1 3" id="KW-0479">Metal-binding</keyword>
<accession>A0A6J1I8C6</accession>
<dbReference type="Pfam" id="PF03171">
    <property type="entry name" value="2OG-FeII_Oxy"/>
    <property type="match status" value="1"/>
</dbReference>
<evidence type="ECO:0000259" key="4">
    <source>
        <dbReference type="PROSITE" id="PS51471"/>
    </source>
</evidence>
<dbReference type="InterPro" id="IPR050231">
    <property type="entry name" value="Iron_ascorbate_oxido_reductase"/>
</dbReference>
<keyword evidence="6" id="KW-0223">Dioxygenase</keyword>
<evidence type="ECO:0000256" key="3">
    <source>
        <dbReference type="RuleBase" id="RU003682"/>
    </source>
</evidence>
<keyword evidence="2 3" id="KW-0408">Iron</keyword>
<keyword evidence="3" id="KW-0560">Oxidoreductase</keyword>
<dbReference type="OrthoDB" id="288590at2759"/>
<sequence length="351" mass="40529">MDDFDQAFIQAPEHRPKLSDPEADGIPTVDLSPIFNSPDGTFPDDLVRQIASTSIDWGFFLVVNHGVPAEKRQRMEAASREFFRRSLEEKRTVMKVEGMVTGYSDMELTKNVRDWKEVFDFIVADPTVVPVSPEPNDHRLTHWTNQWPTYLPEFRRACEEYVEELEKLGHKLMELLAVSLGLPAERFRDYFKETTSFGRLNHYPPCPSPELALGVGRHKDPGVLTVLAQDDDVEGLEVKRKRDGEWIRVKPVPDSYVVNVGEITQAWSNERYESVEHRAMVNHKKERYSIAFFFNPSHSTVVEPLKELITPENPPNYKSYSWGKYLSNRMLSNFKQLNADNIQVSHFKISN</sequence>
<dbReference type="KEGG" id="cmax:111470930"/>
<dbReference type="RefSeq" id="XP_022972350.1">
    <property type="nucleotide sequence ID" value="XM_023116582.1"/>
</dbReference>
<dbReference type="Proteomes" id="UP000504608">
    <property type="component" value="Unplaced"/>
</dbReference>
<dbReference type="GeneID" id="111470930"/>
<dbReference type="PRINTS" id="PR00682">
    <property type="entry name" value="IPNSYNTHASE"/>
</dbReference>
<evidence type="ECO:0000313" key="6">
    <source>
        <dbReference type="RefSeq" id="XP_022972350.1"/>
    </source>
</evidence>
<evidence type="ECO:0000313" key="5">
    <source>
        <dbReference type="Proteomes" id="UP000504608"/>
    </source>
</evidence>
<dbReference type="Gene3D" id="2.60.120.330">
    <property type="entry name" value="B-lactam Antibiotic, Isopenicillin N Synthase, Chain"/>
    <property type="match status" value="1"/>
</dbReference>
<dbReference type="InterPro" id="IPR005123">
    <property type="entry name" value="Oxoglu/Fe-dep_dioxygenase_dom"/>
</dbReference>